<dbReference type="InterPro" id="IPR006674">
    <property type="entry name" value="HD_domain"/>
</dbReference>
<dbReference type="CDD" id="cd00077">
    <property type="entry name" value="HDc"/>
    <property type="match status" value="1"/>
</dbReference>
<dbReference type="PANTHER" id="PTHR11373">
    <property type="entry name" value="DEOXYNUCLEOSIDE TRIPHOSPHATE TRIPHOSPHOHYDROLASE"/>
    <property type="match status" value="1"/>
</dbReference>
<evidence type="ECO:0000256" key="2">
    <source>
        <dbReference type="SAM" id="MobiDB-lite"/>
    </source>
</evidence>
<accession>B4J192</accession>
<dbReference type="STRING" id="7222.B4J192"/>
<reference evidence="4 5" key="1">
    <citation type="journal article" date="2007" name="Nature">
        <title>Evolution of genes and genomes on the Drosophila phylogeny.</title>
        <authorList>
            <consortium name="Drosophila 12 Genomes Consortium"/>
            <person name="Clark A.G."/>
            <person name="Eisen M.B."/>
            <person name="Smith D.R."/>
            <person name="Bergman C.M."/>
            <person name="Oliver B."/>
            <person name="Markow T.A."/>
            <person name="Kaufman T.C."/>
            <person name="Kellis M."/>
            <person name="Gelbart W."/>
            <person name="Iyer V.N."/>
            <person name="Pollard D.A."/>
            <person name="Sackton T.B."/>
            <person name="Larracuente A.M."/>
            <person name="Singh N.D."/>
            <person name="Abad J.P."/>
            <person name="Abt D.N."/>
            <person name="Adryan B."/>
            <person name="Aguade M."/>
            <person name="Akashi H."/>
            <person name="Anderson W.W."/>
            <person name="Aquadro C.F."/>
            <person name="Ardell D.H."/>
            <person name="Arguello R."/>
            <person name="Artieri C.G."/>
            <person name="Barbash D.A."/>
            <person name="Barker D."/>
            <person name="Barsanti P."/>
            <person name="Batterham P."/>
            <person name="Batzoglou S."/>
            <person name="Begun D."/>
            <person name="Bhutkar A."/>
            <person name="Blanco E."/>
            <person name="Bosak S.A."/>
            <person name="Bradley R.K."/>
            <person name="Brand A.D."/>
            <person name="Brent M.R."/>
            <person name="Brooks A.N."/>
            <person name="Brown R.H."/>
            <person name="Butlin R.K."/>
            <person name="Caggese C."/>
            <person name="Calvi B.R."/>
            <person name="Bernardo de Carvalho A."/>
            <person name="Caspi A."/>
            <person name="Castrezana S."/>
            <person name="Celniker S.E."/>
            <person name="Chang J.L."/>
            <person name="Chapple C."/>
            <person name="Chatterji S."/>
            <person name="Chinwalla A."/>
            <person name="Civetta A."/>
            <person name="Clifton S.W."/>
            <person name="Comeron J.M."/>
            <person name="Costello J.C."/>
            <person name="Coyne J.A."/>
            <person name="Daub J."/>
            <person name="David R.G."/>
            <person name="Delcher A.L."/>
            <person name="Delehaunty K."/>
            <person name="Do C.B."/>
            <person name="Ebling H."/>
            <person name="Edwards K."/>
            <person name="Eickbush T."/>
            <person name="Evans J.D."/>
            <person name="Filipski A."/>
            <person name="Findeiss S."/>
            <person name="Freyhult E."/>
            <person name="Fulton L."/>
            <person name="Fulton R."/>
            <person name="Garcia A.C."/>
            <person name="Gardiner A."/>
            <person name="Garfield D.A."/>
            <person name="Garvin B.E."/>
            <person name="Gibson G."/>
            <person name="Gilbert D."/>
            <person name="Gnerre S."/>
            <person name="Godfrey J."/>
            <person name="Good R."/>
            <person name="Gotea V."/>
            <person name="Gravely B."/>
            <person name="Greenberg A.J."/>
            <person name="Griffiths-Jones S."/>
            <person name="Gross S."/>
            <person name="Guigo R."/>
            <person name="Gustafson E.A."/>
            <person name="Haerty W."/>
            <person name="Hahn M.W."/>
            <person name="Halligan D.L."/>
            <person name="Halpern A.L."/>
            <person name="Halter G.M."/>
            <person name="Han M.V."/>
            <person name="Heger A."/>
            <person name="Hillier L."/>
            <person name="Hinrichs A.S."/>
            <person name="Holmes I."/>
            <person name="Hoskins R.A."/>
            <person name="Hubisz M.J."/>
            <person name="Hultmark D."/>
            <person name="Huntley M.A."/>
            <person name="Jaffe D.B."/>
            <person name="Jagadeeshan S."/>
            <person name="Jeck W.R."/>
            <person name="Johnson J."/>
            <person name="Jones C.D."/>
            <person name="Jordan W.C."/>
            <person name="Karpen G.H."/>
            <person name="Kataoka E."/>
            <person name="Keightley P.D."/>
            <person name="Kheradpour P."/>
            <person name="Kirkness E.F."/>
            <person name="Koerich L.B."/>
            <person name="Kristiansen K."/>
            <person name="Kudrna D."/>
            <person name="Kulathinal R.J."/>
            <person name="Kumar S."/>
            <person name="Kwok R."/>
            <person name="Lander E."/>
            <person name="Langley C.H."/>
            <person name="Lapoint R."/>
            <person name="Lazzaro B.P."/>
            <person name="Lee S.J."/>
            <person name="Levesque L."/>
            <person name="Li R."/>
            <person name="Lin C.F."/>
            <person name="Lin M.F."/>
            <person name="Lindblad-Toh K."/>
            <person name="Llopart A."/>
            <person name="Long M."/>
            <person name="Low L."/>
            <person name="Lozovsky E."/>
            <person name="Lu J."/>
            <person name="Luo M."/>
            <person name="Machado C.A."/>
            <person name="Makalowski W."/>
            <person name="Marzo M."/>
            <person name="Matsuda M."/>
            <person name="Matzkin L."/>
            <person name="McAllister B."/>
            <person name="McBride C.S."/>
            <person name="McKernan B."/>
            <person name="McKernan K."/>
            <person name="Mendez-Lago M."/>
            <person name="Minx P."/>
            <person name="Mollenhauer M.U."/>
            <person name="Montooth K."/>
            <person name="Mount S.M."/>
            <person name="Mu X."/>
            <person name="Myers E."/>
            <person name="Negre B."/>
            <person name="Newfeld S."/>
            <person name="Nielsen R."/>
            <person name="Noor M.A."/>
            <person name="O'Grady P."/>
            <person name="Pachter L."/>
            <person name="Papaceit M."/>
            <person name="Parisi M.J."/>
            <person name="Parisi M."/>
            <person name="Parts L."/>
            <person name="Pedersen J.S."/>
            <person name="Pesole G."/>
            <person name="Phillippy A.M."/>
            <person name="Ponting C.P."/>
            <person name="Pop M."/>
            <person name="Porcelli D."/>
            <person name="Powell J.R."/>
            <person name="Prohaska S."/>
            <person name="Pruitt K."/>
            <person name="Puig M."/>
            <person name="Quesneville H."/>
            <person name="Ram K.R."/>
            <person name="Rand D."/>
            <person name="Rasmussen M.D."/>
            <person name="Reed L.K."/>
            <person name="Reenan R."/>
            <person name="Reily A."/>
            <person name="Remington K.A."/>
            <person name="Rieger T.T."/>
            <person name="Ritchie M.G."/>
            <person name="Robin C."/>
            <person name="Rogers Y.H."/>
            <person name="Rohde C."/>
            <person name="Rozas J."/>
            <person name="Rubenfield M.J."/>
            <person name="Ruiz A."/>
            <person name="Russo S."/>
            <person name="Salzberg S.L."/>
            <person name="Sanchez-Gracia A."/>
            <person name="Saranga D.J."/>
            <person name="Sato H."/>
            <person name="Schaeffer S.W."/>
            <person name="Schatz M.C."/>
            <person name="Schlenke T."/>
            <person name="Schwartz R."/>
            <person name="Segarra C."/>
            <person name="Singh R.S."/>
            <person name="Sirot L."/>
            <person name="Sirota M."/>
            <person name="Sisneros N.B."/>
            <person name="Smith C.D."/>
            <person name="Smith T.F."/>
            <person name="Spieth J."/>
            <person name="Stage D.E."/>
            <person name="Stark A."/>
            <person name="Stephan W."/>
            <person name="Strausberg R.L."/>
            <person name="Strempel S."/>
            <person name="Sturgill D."/>
            <person name="Sutton G."/>
            <person name="Sutton G.G."/>
            <person name="Tao W."/>
            <person name="Teichmann S."/>
            <person name="Tobari Y.N."/>
            <person name="Tomimura Y."/>
            <person name="Tsolas J.M."/>
            <person name="Valente V.L."/>
            <person name="Venter E."/>
            <person name="Venter J.C."/>
            <person name="Vicario S."/>
            <person name="Vieira F.G."/>
            <person name="Vilella A.J."/>
            <person name="Villasante A."/>
            <person name="Walenz B."/>
            <person name="Wang J."/>
            <person name="Wasserman M."/>
            <person name="Watts T."/>
            <person name="Wilson D."/>
            <person name="Wilson R.K."/>
            <person name="Wing R.A."/>
            <person name="Wolfner M.F."/>
            <person name="Wong A."/>
            <person name="Wong G.K."/>
            <person name="Wu C.I."/>
            <person name="Wu G."/>
            <person name="Yamamoto D."/>
            <person name="Yang H.P."/>
            <person name="Yang S.P."/>
            <person name="Yorke J.A."/>
            <person name="Yoshida K."/>
            <person name="Zdobnov E."/>
            <person name="Zhang P."/>
            <person name="Zhang Y."/>
            <person name="Zimin A.V."/>
            <person name="Baldwin J."/>
            <person name="Abdouelleil A."/>
            <person name="Abdulkadir J."/>
            <person name="Abebe A."/>
            <person name="Abera B."/>
            <person name="Abreu J."/>
            <person name="Acer S.C."/>
            <person name="Aftuck L."/>
            <person name="Alexander A."/>
            <person name="An P."/>
            <person name="Anderson E."/>
            <person name="Anderson S."/>
            <person name="Arachi H."/>
            <person name="Azer M."/>
            <person name="Bachantsang P."/>
            <person name="Barry A."/>
            <person name="Bayul T."/>
            <person name="Berlin A."/>
            <person name="Bessette D."/>
            <person name="Bloom T."/>
            <person name="Blye J."/>
            <person name="Boguslavskiy L."/>
            <person name="Bonnet C."/>
            <person name="Boukhgalter B."/>
            <person name="Bourzgui I."/>
            <person name="Brown A."/>
            <person name="Cahill P."/>
            <person name="Channer S."/>
            <person name="Cheshatsang Y."/>
            <person name="Chuda L."/>
            <person name="Citroen M."/>
            <person name="Collymore A."/>
            <person name="Cooke P."/>
            <person name="Costello M."/>
            <person name="D'Aco K."/>
            <person name="Daza R."/>
            <person name="De Haan G."/>
            <person name="DeGray S."/>
            <person name="DeMaso C."/>
            <person name="Dhargay N."/>
            <person name="Dooley K."/>
            <person name="Dooley E."/>
            <person name="Doricent M."/>
            <person name="Dorje P."/>
            <person name="Dorjee K."/>
            <person name="Dupes A."/>
            <person name="Elong R."/>
            <person name="Falk J."/>
            <person name="Farina A."/>
            <person name="Faro S."/>
            <person name="Ferguson D."/>
            <person name="Fisher S."/>
            <person name="Foley C.D."/>
            <person name="Franke A."/>
            <person name="Friedrich D."/>
            <person name="Gadbois L."/>
            <person name="Gearin G."/>
            <person name="Gearin C.R."/>
            <person name="Giannoukos G."/>
            <person name="Goode T."/>
            <person name="Graham J."/>
            <person name="Grandbois E."/>
            <person name="Grewal S."/>
            <person name="Gyaltsen K."/>
            <person name="Hafez N."/>
            <person name="Hagos B."/>
            <person name="Hall J."/>
            <person name="Henson C."/>
            <person name="Hollinger A."/>
            <person name="Honan T."/>
            <person name="Huard M.D."/>
            <person name="Hughes L."/>
            <person name="Hurhula B."/>
            <person name="Husby M.E."/>
            <person name="Kamat A."/>
            <person name="Kanga B."/>
            <person name="Kashin S."/>
            <person name="Khazanovich D."/>
            <person name="Kisner P."/>
            <person name="Lance K."/>
            <person name="Lara M."/>
            <person name="Lee W."/>
            <person name="Lennon N."/>
            <person name="Letendre F."/>
            <person name="LeVine R."/>
            <person name="Lipovsky A."/>
            <person name="Liu X."/>
            <person name="Liu J."/>
            <person name="Liu S."/>
            <person name="Lokyitsang T."/>
            <person name="Lokyitsang Y."/>
            <person name="Lubonja R."/>
            <person name="Lui A."/>
            <person name="MacDonald P."/>
            <person name="Magnisalis V."/>
            <person name="Maru K."/>
            <person name="Matthews C."/>
            <person name="McCusker W."/>
            <person name="McDonough S."/>
            <person name="Mehta T."/>
            <person name="Meldrim J."/>
            <person name="Meneus L."/>
            <person name="Mihai O."/>
            <person name="Mihalev A."/>
            <person name="Mihova T."/>
            <person name="Mittelman R."/>
            <person name="Mlenga V."/>
            <person name="Montmayeur A."/>
            <person name="Mulrain L."/>
            <person name="Navidi A."/>
            <person name="Naylor J."/>
            <person name="Negash T."/>
            <person name="Nguyen T."/>
            <person name="Nguyen N."/>
            <person name="Nicol R."/>
            <person name="Norbu C."/>
            <person name="Norbu N."/>
            <person name="Novod N."/>
            <person name="O'Neill B."/>
            <person name="Osman S."/>
            <person name="Markiewicz E."/>
            <person name="Oyono O.L."/>
            <person name="Patti C."/>
            <person name="Phunkhang P."/>
            <person name="Pierre F."/>
            <person name="Priest M."/>
            <person name="Raghuraman S."/>
            <person name="Rege F."/>
            <person name="Reyes R."/>
            <person name="Rise C."/>
            <person name="Rogov P."/>
            <person name="Ross K."/>
            <person name="Ryan E."/>
            <person name="Settipalli S."/>
            <person name="Shea T."/>
            <person name="Sherpa N."/>
            <person name="Shi L."/>
            <person name="Shih D."/>
            <person name="Sparrow T."/>
            <person name="Spaulding J."/>
            <person name="Stalker J."/>
            <person name="Stange-Thomann N."/>
            <person name="Stavropoulos S."/>
            <person name="Stone C."/>
            <person name="Strader C."/>
            <person name="Tesfaye S."/>
            <person name="Thomson T."/>
            <person name="Thoulutsang Y."/>
            <person name="Thoulutsang D."/>
            <person name="Topham K."/>
            <person name="Topping I."/>
            <person name="Tsamla T."/>
            <person name="Vassiliev H."/>
            <person name="Vo A."/>
            <person name="Wangchuk T."/>
            <person name="Wangdi T."/>
            <person name="Weiand M."/>
            <person name="Wilkinson J."/>
            <person name="Wilson A."/>
            <person name="Yadav S."/>
            <person name="Young G."/>
            <person name="Yu Q."/>
            <person name="Zembek L."/>
            <person name="Zhong D."/>
            <person name="Zimmer A."/>
            <person name="Zwirko Z."/>
            <person name="Jaffe D.B."/>
            <person name="Alvarez P."/>
            <person name="Brockman W."/>
            <person name="Butler J."/>
            <person name="Chin C."/>
            <person name="Gnerre S."/>
            <person name="Grabherr M."/>
            <person name="Kleber M."/>
            <person name="Mauceli E."/>
            <person name="MacCallum I."/>
        </authorList>
    </citation>
    <scope>NUCLEOTIDE SEQUENCE [LARGE SCALE GENOMIC DNA]</scope>
    <source>
        <strain evidence="5">Tucson 15287-2541.00</strain>
    </source>
</reference>
<dbReference type="KEGG" id="dgr:6558087"/>
<dbReference type="Gene3D" id="1.10.3210.10">
    <property type="entry name" value="Hypothetical protein af1432"/>
    <property type="match status" value="1"/>
</dbReference>
<protein>
    <submittedName>
        <fullName evidence="4">GH17173</fullName>
    </submittedName>
</protein>
<feature type="compositionally biased region" description="Low complexity" evidence="2">
    <location>
        <begin position="22"/>
        <end position="31"/>
    </location>
</feature>
<feature type="region of interest" description="Disordered" evidence="2">
    <location>
        <begin position="1"/>
        <end position="38"/>
    </location>
</feature>
<organism evidence="5">
    <name type="scientific">Drosophila grimshawi</name>
    <name type="common">Hawaiian fruit fly</name>
    <name type="synonym">Idiomyia grimshawi</name>
    <dbReference type="NCBI Taxonomy" id="7222"/>
    <lineage>
        <taxon>Eukaryota</taxon>
        <taxon>Metazoa</taxon>
        <taxon>Ecdysozoa</taxon>
        <taxon>Arthropoda</taxon>
        <taxon>Hexapoda</taxon>
        <taxon>Insecta</taxon>
        <taxon>Pterygota</taxon>
        <taxon>Neoptera</taxon>
        <taxon>Endopterygota</taxon>
        <taxon>Diptera</taxon>
        <taxon>Brachycera</taxon>
        <taxon>Muscomorpha</taxon>
        <taxon>Ephydroidea</taxon>
        <taxon>Drosophilidae</taxon>
        <taxon>Drosophila</taxon>
        <taxon>Hawaiian Drosophila</taxon>
    </lineage>
</organism>
<dbReference type="InterPro" id="IPR003607">
    <property type="entry name" value="HD/PDEase_dom"/>
</dbReference>
<dbReference type="InterPro" id="IPR050135">
    <property type="entry name" value="dGTPase-like"/>
</dbReference>
<dbReference type="PANTHER" id="PTHR11373:SF4">
    <property type="entry name" value="DEOXYNUCLEOSIDE TRIPHOSPHATE TRIPHOSPHOHYDROLASE SAMHD1"/>
    <property type="match status" value="1"/>
</dbReference>
<dbReference type="SMR" id="B4J192"/>
<dbReference type="HOGENOM" id="CLU_752885_0_0_1"/>
<evidence type="ECO:0000313" key="5">
    <source>
        <dbReference type="Proteomes" id="UP000001070"/>
    </source>
</evidence>
<dbReference type="FunCoup" id="B4J192">
    <property type="interactions" value="778"/>
</dbReference>
<dbReference type="Proteomes" id="UP000001070">
    <property type="component" value="Unassembled WGS sequence"/>
</dbReference>
<dbReference type="OMA" id="HTRYDHC"/>
<dbReference type="PhylomeDB" id="B4J192"/>
<dbReference type="InParanoid" id="B4J192"/>
<feature type="domain" description="HD/PDEase" evidence="3">
    <location>
        <begin position="87"/>
        <end position="227"/>
    </location>
</feature>
<keyword evidence="5" id="KW-1185">Reference proteome</keyword>
<gene>
    <name evidence="4" type="primary">Dgri\GH17173</name>
    <name evidence="4" type="ORF">Dgri_GH17173</name>
</gene>
<dbReference type="SUPFAM" id="SSF109604">
    <property type="entry name" value="HD-domain/PDEase-like"/>
    <property type="match status" value="1"/>
</dbReference>
<dbReference type="AlphaFoldDB" id="B4J192"/>
<dbReference type="OrthoDB" id="9991235at2759"/>
<dbReference type="GO" id="GO:0005634">
    <property type="term" value="C:nucleus"/>
    <property type="evidence" value="ECO:0007669"/>
    <property type="project" value="TreeGrafter"/>
</dbReference>
<dbReference type="EMBL" id="CH916366">
    <property type="protein sequence ID" value="EDV97961.1"/>
    <property type="molecule type" value="Genomic_DNA"/>
</dbReference>
<evidence type="ECO:0000259" key="3">
    <source>
        <dbReference type="SMART" id="SM00471"/>
    </source>
</evidence>
<dbReference type="SMART" id="SM00471">
    <property type="entry name" value="HDc"/>
    <property type="match status" value="1"/>
</dbReference>
<sequence>MLCAQNSLEARAARSPDASIERQQLQLRQQQSTRDESPNPYILIEDAVHGVIEIPTHIGEIVQHKLFQRLKKIKQLGLLFLAGKPEATYSRYDHCIGTYRSAQIHLNALKRNSNNKKALPEWCRHSVEIAALLHDIGHGPFSHTWEEVCGNSFDHEQNGLICVDKIFADMTSEILRSLRDENNGRGVQLIKALIVGKRELLTYPMMGLGYIFDIVHNSRCGLDVDKWDYLRRDNKCLNLLSDEDMKFDEIFQKSRISPDGQRIEYRYDDYHLIYKLFMARWRLHMTAYKLPKSLAVCNLFSKIVRRCKPDLLALMADSDDWLDLYDERVFQMIESDPLMRYLHCPHHWLEVPPCEGQHENCVCVNIKKLGPGVDMDPDESYALYGDSSKKRSIERLTTPTSITTCYKLL</sequence>
<name>B4J192_DROGR</name>
<dbReference type="eggNOG" id="KOG2681">
    <property type="taxonomic scope" value="Eukaryota"/>
</dbReference>
<comment type="similarity">
    <text evidence="1">Belongs to the SAMHD1 family.</text>
</comment>
<dbReference type="Pfam" id="PF01966">
    <property type="entry name" value="HD"/>
    <property type="match status" value="1"/>
</dbReference>
<dbReference type="GO" id="GO:0008832">
    <property type="term" value="F:dGTPase activity"/>
    <property type="evidence" value="ECO:0007669"/>
    <property type="project" value="TreeGrafter"/>
</dbReference>
<dbReference type="GO" id="GO:0006203">
    <property type="term" value="P:dGTP catabolic process"/>
    <property type="evidence" value="ECO:0007669"/>
    <property type="project" value="TreeGrafter"/>
</dbReference>
<evidence type="ECO:0000256" key="1">
    <source>
        <dbReference type="ARBA" id="ARBA00005776"/>
    </source>
</evidence>
<proteinExistence type="inferred from homology"/>
<evidence type="ECO:0000313" key="4">
    <source>
        <dbReference type="EMBL" id="EDV97961.1"/>
    </source>
</evidence>